<evidence type="ECO:0000256" key="12">
    <source>
        <dbReference type="ARBA" id="ARBA00029736"/>
    </source>
</evidence>
<keyword evidence="7 15" id="KW-0963">Cytoplasm</keyword>
<evidence type="ECO:0000256" key="7">
    <source>
        <dbReference type="ARBA" id="ARBA00022490"/>
    </source>
</evidence>
<keyword evidence="8 15" id="KW-0489">Methyltransferase</keyword>
<dbReference type="InterPro" id="IPR023148">
    <property type="entry name" value="tRNA_m1G_MeTrfase_C_sf"/>
</dbReference>
<evidence type="ECO:0000256" key="14">
    <source>
        <dbReference type="ARBA" id="ARBA00047783"/>
    </source>
</evidence>
<comment type="subcellular location">
    <subcellularLocation>
        <location evidence="2 15 17">Cytoplasm</location>
    </subcellularLocation>
</comment>
<dbReference type="CDD" id="cd18080">
    <property type="entry name" value="TrmD-like"/>
    <property type="match status" value="1"/>
</dbReference>
<evidence type="ECO:0000313" key="19">
    <source>
        <dbReference type="EMBL" id="AVP87032.1"/>
    </source>
</evidence>
<dbReference type="GO" id="GO:0005829">
    <property type="term" value="C:cytosol"/>
    <property type="evidence" value="ECO:0007669"/>
    <property type="project" value="TreeGrafter"/>
</dbReference>
<dbReference type="InterPro" id="IPR029028">
    <property type="entry name" value="Alpha/beta_knot_MTases"/>
</dbReference>
<feature type="domain" description="tRNA methyltransferase TRMD/TRM10-type" evidence="18">
    <location>
        <begin position="5"/>
        <end position="233"/>
    </location>
</feature>
<evidence type="ECO:0000256" key="3">
    <source>
        <dbReference type="ARBA" id="ARBA00007630"/>
    </source>
</evidence>
<sequence>MSKLHITFLTTFPEIFPGPLGFSLSGKALEKGIWSYDVVNIRNFGITKHKKVDDIPYGGGSGMVVRPDVLSSAIDFALEQKPNSRILYTSPRGKVINQQMVQQIVSLNNQSLIIICLRFEGIDQRVLNYYNIEEVSLGDFILSGGEIAALALADSCIRLLEGVVENTENLKNESFNPQGELKGLLEYPLYTRPQIWNSLEVPQVLLSGNHEEIKQWRRNASLEITKLRRPDLLVKNNK</sequence>
<evidence type="ECO:0000313" key="20">
    <source>
        <dbReference type="Proteomes" id="UP000241762"/>
    </source>
</evidence>
<dbReference type="Gene3D" id="1.10.1270.20">
    <property type="entry name" value="tRNA(m1g37)methyltransferase, domain 2"/>
    <property type="match status" value="1"/>
</dbReference>
<evidence type="ECO:0000256" key="17">
    <source>
        <dbReference type="RuleBase" id="RU003464"/>
    </source>
</evidence>
<evidence type="ECO:0000256" key="5">
    <source>
        <dbReference type="ARBA" id="ARBA00012807"/>
    </source>
</evidence>
<accession>A0A2P1P6Y6</accession>
<proteinExistence type="inferred from homology"/>
<evidence type="ECO:0000256" key="11">
    <source>
        <dbReference type="ARBA" id="ARBA00022694"/>
    </source>
</evidence>
<dbReference type="Pfam" id="PF01746">
    <property type="entry name" value="tRNA_m1G_MT"/>
    <property type="match status" value="1"/>
</dbReference>
<dbReference type="RefSeq" id="WP_106873911.1">
    <property type="nucleotide sequence ID" value="NZ_CP027845.1"/>
</dbReference>
<evidence type="ECO:0000256" key="8">
    <source>
        <dbReference type="ARBA" id="ARBA00022603"/>
    </source>
</evidence>
<comment type="function">
    <text evidence="1 15 17">Specifically methylates guanosine-37 in various tRNAs.</text>
</comment>
<evidence type="ECO:0000256" key="1">
    <source>
        <dbReference type="ARBA" id="ARBA00002634"/>
    </source>
</evidence>
<evidence type="ECO:0000256" key="15">
    <source>
        <dbReference type="HAMAP-Rule" id="MF_00605"/>
    </source>
</evidence>
<evidence type="ECO:0000256" key="10">
    <source>
        <dbReference type="ARBA" id="ARBA00022691"/>
    </source>
</evidence>
<evidence type="ECO:0000256" key="6">
    <source>
        <dbReference type="ARBA" id="ARBA00014679"/>
    </source>
</evidence>
<dbReference type="Proteomes" id="UP000241762">
    <property type="component" value="Chromosome"/>
</dbReference>
<evidence type="ECO:0000256" key="9">
    <source>
        <dbReference type="ARBA" id="ARBA00022679"/>
    </source>
</evidence>
<evidence type="ECO:0000259" key="18">
    <source>
        <dbReference type="Pfam" id="PF01746"/>
    </source>
</evidence>
<dbReference type="OrthoDB" id="9807416at2"/>
<keyword evidence="11 15" id="KW-0819">tRNA processing</keyword>
<evidence type="ECO:0000256" key="2">
    <source>
        <dbReference type="ARBA" id="ARBA00004496"/>
    </source>
</evidence>
<reference evidence="19 20" key="1">
    <citation type="submission" date="2018-03" db="EMBL/GenBank/DDBJ databases">
        <title>A gene transfer event suggests a long-term partnership between eustigmatophyte algae and a novel lineage of endosymbiotic bacteria.</title>
        <authorList>
            <person name="Yurchenko T."/>
            <person name="Sevcikova T."/>
            <person name="Pribyl P."/>
            <person name="El Karkouri K."/>
            <person name="Klimes V."/>
            <person name="Amaral R."/>
            <person name="Zbrankova V."/>
            <person name="Kim E."/>
            <person name="Raoult D."/>
            <person name="Santos L.M.A."/>
            <person name="Elias M."/>
        </authorList>
    </citation>
    <scope>NUCLEOTIDE SEQUENCE [LARGE SCALE GENOMIC DNA]</scope>
    <source>
        <strain evidence="19">CCALA 838</strain>
    </source>
</reference>
<comment type="caution">
    <text evidence="15">Lacks conserved residue(s) required for the propagation of feature annotation.</text>
</comment>
<comment type="catalytic activity">
    <reaction evidence="14 15 17">
        <text>guanosine(37) in tRNA + S-adenosyl-L-methionine = N(1)-methylguanosine(37) in tRNA + S-adenosyl-L-homocysteine + H(+)</text>
        <dbReference type="Rhea" id="RHEA:36899"/>
        <dbReference type="Rhea" id="RHEA-COMP:10145"/>
        <dbReference type="Rhea" id="RHEA-COMP:10147"/>
        <dbReference type="ChEBI" id="CHEBI:15378"/>
        <dbReference type="ChEBI" id="CHEBI:57856"/>
        <dbReference type="ChEBI" id="CHEBI:59789"/>
        <dbReference type="ChEBI" id="CHEBI:73542"/>
        <dbReference type="ChEBI" id="CHEBI:74269"/>
        <dbReference type="EC" id="2.1.1.228"/>
    </reaction>
</comment>
<evidence type="ECO:0000256" key="13">
    <source>
        <dbReference type="ARBA" id="ARBA00033392"/>
    </source>
</evidence>
<dbReference type="PIRSF" id="PIRSF000386">
    <property type="entry name" value="tRNA_mtase"/>
    <property type="match status" value="1"/>
</dbReference>
<dbReference type="AlphaFoldDB" id="A0A2P1P6Y6"/>
<keyword evidence="10 15" id="KW-0949">S-adenosyl-L-methionine</keyword>
<dbReference type="NCBIfam" id="NF000648">
    <property type="entry name" value="PRK00026.1"/>
    <property type="match status" value="1"/>
</dbReference>
<evidence type="ECO:0000256" key="4">
    <source>
        <dbReference type="ARBA" id="ARBA00011738"/>
    </source>
</evidence>
<evidence type="ECO:0000256" key="16">
    <source>
        <dbReference type="PIRSR" id="PIRSR000386-1"/>
    </source>
</evidence>
<dbReference type="GO" id="GO:0052906">
    <property type="term" value="F:tRNA (guanine(37)-N1)-methyltransferase activity"/>
    <property type="evidence" value="ECO:0007669"/>
    <property type="project" value="UniProtKB-UniRule"/>
</dbReference>
<dbReference type="EC" id="2.1.1.228" evidence="5 15"/>
<comment type="subunit">
    <text evidence="4 15 17">Homodimer.</text>
</comment>
<dbReference type="PANTHER" id="PTHR46417">
    <property type="entry name" value="TRNA (GUANINE-N(1)-)-METHYLTRANSFERASE"/>
    <property type="match status" value="1"/>
</dbReference>
<name>A0A2P1P6Y6_9RICK</name>
<protein>
    <recommendedName>
        <fullName evidence="6 15">tRNA (guanine-N(1)-)-methyltransferase</fullName>
        <ecNumber evidence="5 15">2.1.1.228</ecNumber>
    </recommendedName>
    <alternativeName>
        <fullName evidence="12 15">M1G-methyltransferase</fullName>
    </alternativeName>
    <alternativeName>
        <fullName evidence="13 15">tRNA [GM37] methyltransferase</fullName>
    </alternativeName>
</protein>
<dbReference type="EMBL" id="CP027845">
    <property type="protein sequence ID" value="AVP87032.1"/>
    <property type="molecule type" value="Genomic_DNA"/>
</dbReference>
<keyword evidence="9 15" id="KW-0808">Transferase</keyword>
<dbReference type="Gene3D" id="3.40.1280.10">
    <property type="match status" value="1"/>
</dbReference>
<gene>
    <name evidence="15" type="primary">trmD</name>
    <name evidence="19" type="ORF">phytr_690</name>
</gene>
<organism evidence="19 20">
    <name type="scientific">Candidatus Phycorickettsia trachydisci</name>
    <dbReference type="NCBI Taxonomy" id="2115978"/>
    <lineage>
        <taxon>Bacteria</taxon>
        <taxon>Pseudomonadati</taxon>
        <taxon>Pseudomonadota</taxon>
        <taxon>Alphaproteobacteria</taxon>
        <taxon>Rickettsiales</taxon>
        <taxon>Rickettsiaceae</taxon>
        <taxon>Candidatus Phycorickettsia</taxon>
    </lineage>
</organism>
<feature type="binding site" evidence="15 16">
    <location>
        <begin position="137"/>
        <end position="142"/>
    </location>
    <ligand>
        <name>S-adenosyl-L-methionine</name>
        <dbReference type="ChEBI" id="CHEBI:59789"/>
    </ligand>
</feature>
<comment type="similarity">
    <text evidence="3 15 17">Belongs to the RNA methyltransferase TrmD family.</text>
</comment>
<dbReference type="HAMAP" id="MF_00605">
    <property type="entry name" value="TrmD"/>
    <property type="match status" value="1"/>
</dbReference>
<dbReference type="InterPro" id="IPR002649">
    <property type="entry name" value="tRNA_m1G_MeTrfase_TrmD"/>
</dbReference>
<dbReference type="InterPro" id="IPR016009">
    <property type="entry name" value="tRNA_MeTrfase_TRMD/TRM10"/>
</dbReference>
<dbReference type="InterPro" id="IPR029026">
    <property type="entry name" value="tRNA_m1G_MTases_N"/>
</dbReference>
<dbReference type="NCBIfam" id="TIGR00088">
    <property type="entry name" value="trmD"/>
    <property type="match status" value="1"/>
</dbReference>
<keyword evidence="20" id="KW-1185">Reference proteome</keyword>
<dbReference type="GO" id="GO:0002939">
    <property type="term" value="P:tRNA N1-guanine methylation"/>
    <property type="evidence" value="ECO:0007669"/>
    <property type="project" value="TreeGrafter"/>
</dbReference>
<dbReference type="SUPFAM" id="SSF75217">
    <property type="entry name" value="alpha/beta knot"/>
    <property type="match status" value="1"/>
</dbReference>
<dbReference type="KEGG" id="ptc:phytr_690"/>
<dbReference type="PANTHER" id="PTHR46417:SF1">
    <property type="entry name" value="TRNA (GUANINE-N(1)-)-METHYLTRANSFERASE"/>
    <property type="match status" value="1"/>
</dbReference>